<protein>
    <recommendedName>
        <fullName evidence="4">Peptidase S8/S53 domain-containing protein</fullName>
    </recommendedName>
</protein>
<evidence type="ECO:0000259" key="4">
    <source>
        <dbReference type="Pfam" id="PF00082"/>
    </source>
</evidence>
<sequence>MEWWPDDYLAIRYAVERGTIVVEAAGNGARNLDDAIYDRPSRGFPSWWRNPFRRRELDSGAVLVGAGAPPSGNHGTDRSRLGFSNHGAAVDAQGWGREVATTGYGWLQGGGDADLWYTHDFSGTSSASPIVVGAIVAVQGVLRAHGRPPLSPARARELLRATGSPQLDTPGRPATQRIGNRPNLRQLIPAALANAQWVGTQFTGRLAAHATTRWFTFGWPAHWHVIWTAVPVTPRVGAPQIQFRTRVERASDARATYWIDITNLTNTPVDVEGRFAVLGW</sequence>
<dbReference type="PROSITE" id="PS00138">
    <property type="entry name" value="SUBTILASE_SER"/>
    <property type="match status" value="1"/>
</dbReference>
<dbReference type="Pfam" id="PF00082">
    <property type="entry name" value="Peptidase_S8"/>
    <property type="match status" value="1"/>
</dbReference>
<keyword evidence="1" id="KW-0645">Protease</keyword>
<keyword evidence="2" id="KW-0378">Hydrolase</keyword>
<dbReference type="EMBL" id="PYHR01000002">
    <property type="protein sequence ID" value="PWD51516.1"/>
    <property type="molecule type" value="Genomic_DNA"/>
</dbReference>
<dbReference type="SUPFAM" id="SSF52743">
    <property type="entry name" value="Subtilisin-like"/>
    <property type="match status" value="1"/>
</dbReference>
<evidence type="ECO:0000256" key="1">
    <source>
        <dbReference type="ARBA" id="ARBA00022670"/>
    </source>
</evidence>
<dbReference type="GO" id="GO:0004252">
    <property type="term" value="F:serine-type endopeptidase activity"/>
    <property type="evidence" value="ECO:0007669"/>
    <property type="project" value="InterPro"/>
</dbReference>
<feature type="domain" description="Peptidase S8/S53" evidence="4">
    <location>
        <begin position="10"/>
        <end position="163"/>
    </location>
</feature>
<keyword evidence="3" id="KW-0720">Serine protease</keyword>
<evidence type="ECO:0000313" key="5">
    <source>
        <dbReference type="EMBL" id="PWD51516.1"/>
    </source>
</evidence>
<dbReference type="AlphaFoldDB" id="A0A2U1ZX00"/>
<comment type="caution">
    <text evidence="5">The sequence shown here is derived from an EMBL/GenBank/DDBJ whole genome shotgun (WGS) entry which is preliminary data.</text>
</comment>
<gene>
    <name evidence="5" type="ORF">C8046_13465</name>
</gene>
<dbReference type="InterPro" id="IPR023828">
    <property type="entry name" value="Peptidase_S8_Ser-AS"/>
</dbReference>
<dbReference type="Proteomes" id="UP000245166">
    <property type="component" value="Unassembled WGS sequence"/>
</dbReference>
<dbReference type="Gene3D" id="3.40.50.200">
    <property type="entry name" value="Peptidase S8/S53 domain"/>
    <property type="match status" value="1"/>
</dbReference>
<organism evidence="5 6">
    <name type="scientific">Serinibacter arcticus</name>
    <dbReference type="NCBI Taxonomy" id="1655435"/>
    <lineage>
        <taxon>Bacteria</taxon>
        <taxon>Bacillati</taxon>
        <taxon>Actinomycetota</taxon>
        <taxon>Actinomycetes</taxon>
        <taxon>Micrococcales</taxon>
        <taxon>Beutenbergiaceae</taxon>
        <taxon>Serinibacter</taxon>
    </lineage>
</organism>
<accession>A0A2U1ZX00</accession>
<evidence type="ECO:0000313" key="6">
    <source>
        <dbReference type="Proteomes" id="UP000245166"/>
    </source>
</evidence>
<evidence type="ECO:0000256" key="2">
    <source>
        <dbReference type="ARBA" id="ARBA00022801"/>
    </source>
</evidence>
<reference evidence="5 6" key="1">
    <citation type="submission" date="2018-03" db="EMBL/GenBank/DDBJ databases">
        <title>Genome assembly of novel Miniimonas species PCH200.</title>
        <authorList>
            <person name="Thakur V."/>
            <person name="Kumar V."/>
            <person name="Singh D."/>
        </authorList>
    </citation>
    <scope>NUCLEOTIDE SEQUENCE [LARGE SCALE GENOMIC DNA]</scope>
    <source>
        <strain evidence="5 6">PCH200</strain>
    </source>
</reference>
<evidence type="ECO:0000256" key="3">
    <source>
        <dbReference type="ARBA" id="ARBA00022825"/>
    </source>
</evidence>
<dbReference type="InterPro" id="IPR036852">
    <property type="entry name" value="Peptidase_S8/S53_dom_sf"/>
</dbReference>
<dbReference type="GO" id="GO:0006508">
    <property type="term" value="P:proteolysis"/>
    <property type="evidence" value="ECO:0007669"/>
    <property type="project" value="UniProtKB-KW"/>
</dbReference>
<dbReference type="InterPro" id="IPR000209">
    <property type="entry name" value="Peptidase_S8/S53_dom"/>
</dbReference>
<dbReference type="RefSeq" id="WP_199224479.1">
    <property type="nucleotide sequence ID" value="NZ_PYHR01000002.1"/>
</dbReference>
<proteinExistence type="predicted"/>
<name>A0A2U1ZX00_9MICO</name>
<keyword evidence="6" id="KW-1185">Reference proteome</keyword>